<keyword evidence="2" id="KW-0560">Oxidoreductase</keyword>
<gene>
    <name evidence="4" type="ORF">METZ01_LOCUS22145</name>
</gene>
<dbReference type="InterPro" id="IPR036291">
    <property type="entry name" value="NAD(P)-bd_dom_sf"/>
</dbReference>
<dbReference type="PANTHER" id="PTHR48106:SF8">
    <property type="entry name" value="OS02G0805600 PROTEIN"/>
    <property type="match status" value="1"/>
</dbReference>
<dbReference type="InterPro" id="IPR011032">
    <property type="entry name" value="GroES-like_sf"/>
</dbReference>
<dbReference type="SUPFAM" id="SSF50129">
    <property type="entry name" value="GroES-like"/>
    <property type="match status" value="1"/>
</dbReference>
<reference evidence="4" key="1">
    <citation type="submission" date="2018-05" db="EMBL/GenBank/DDBJ databases">
        <authorList>
            <person name="Lanie J.A."/>
            <person name="Ng W.-L."/>
            <person name="Kazmierczak K.M."/>
            <person name="Andrzejewski T.M."/>
            <person name="Davidsen T.M."/>
            <person name="Wayne K.J."/>
            <person name="Tettelin H."/>
            <person name="Glass J.I."/>
            <person name="Rusch D."/>
            <person name="Podicherti R."/>
            <person name="Tsui H.-C.T."/>
            <person name="Winkler M.E."/>
        </authorList>
    </citation>
    <scope>NUCLEOTIDE SEQUENCE</scope>
</reference>
<dbReference type="EMBL" id="UINC01001058">
    <property type="protein sequence ID" value="SUZ69291.1"/>
    <property type="molecule type" value="Genomic_DNA"/>
</dbReference>
<dbReference type="InterPro" id="IPR014189">
    <property type="entry name" value="Quinone_OxRdtase_PIG3"/>
</dbReference>
<feature type="domain" description="Enoyl reductase (ER)" evidence="3">
    <location>
        <begin position="1"/>
        <end position="309"/>
    </location>
</feature>
<dbReference type="SMART" id="SM00829">
    <property type="entry name" value="PKS_ER"/>
    <property type="match status" value="1"/>
</dbReference>
<sequence length="312" mass="32948">MQWDDVVEPALGVGEVRIANRATALNRADLAQRAGHYAPPPGASLILGLECAGVVEAVGEGVGRVREGDHVCALLAGGGYAEKVVVPAGQVLPVPEGLSFHEAAALPEVFATAYLNLFIEAYLEPGEFVLLHAGASGVGTAAIQLCAAFDNPCFVTAGNLEKVRRCVELGAEDGCDRHTVHFVEQVPRWTAQHGMDVILDPVGGAYFESNIASLAVDGRLVLIGLLDGVTSPIALGTMMSRRLRVIGSTLRGRSIATKAKIMDGLHDRVWPLIEAGQIRPVIEAVMPVTEASQAHQLLSENETFGKVVLDIP</sequence>
<dbReference type="Pfam" id="PF08240">
    <property type="entry name" value="ADH_N"/>
    <property type="match status" value="1"/>
</dbReference>
<dbReference type="GO" id="GO:0016651">
    <property type="term" value="F:oxidoreductase activity, acting on NAD(P)H"/>
    <property type="evidence" value="ECO:0007669"/>
    <property type="project" value="TreeGrafter"/>
</dbReference>
<dbReference type="Pfam" id="PF13602">
    <property type="entry name" value="ADH_zinc_N_2"/>
    <property type="match status" value="1"/>
</dbReference>
<evidence type="ECO:0000259" key="3">
    <source>
        <dbReference type="SMART" id="SM00829"/>
    </source>
</evidence>
<dbReference type="GO" id="GO:0070402">
    <property type="term" value="F:NADPH binding"/>
    <property type="evidence" value="ECO:0007669"/>
    <property type="project" value="TreeGrafter"/>
</dbReference>
<keyword evidence="1" id="KW-0521">NADP</keyword>
<dbReference type="AlphaFoldDB" id="A0A381PQI0"/>
<proteinExistence type="predicted"/>
<evidence type="ECO:0000256" key="2">
    <source>
        <dbReference type="ARBA" id="ARBA00023002"/>
    </source>
</evidence>
<dbReference type="Gene3D" id="3.40.50.720">
    <property type="entry name" value="NAD(P)-binding Rossmann-like Domain"/>
    <property type="match status" value="1"/>
</dbReference>
<dbReference type="Gene3D" id="3.90.180.10">
    <property type="entry name" value="Medium-chain alcohol dehydrogenases, catalytic domain"/>
    <property type="match status" value="1"/>
</dbReference>
<protein>
    <recommendedName>
        <fullName evidence="3">Enoyl reductase (ER) domain-containing protein</fullName>
    </recommendedName>
</protein>
<dbReference type="CDD" id="cd05276">
    <property type="entry name" value="p53_inducible_oxidoreductase"/>
    <property type="match status" value="1"/>
</dbReference>
<evidence type="ECO:0000313" key="4">
    <source>
        <dbReference type="EMBL" id="SUZ69291.1"/>
    </source>
</evidence>
<name>A0A381PQI0_9ZZZZ</name>
<dbReference type="PANTHER" id="PTHR48106">
    <property type="entry name" value="QUINONE OXIDOREDUCTASE PIG3-RELATED"/>
    <property type="match status" value="1"/>
</dbReference>
<dbReference type="NCBIfam" id="TIGR02824">
    <property type="entry name" value="quinone_pig3"/>
    <property type="match status" value="1"/>
</dbReference>
<evidence type="ECO:0000256" key="1">
    <source>
        <dbReference type="ARBA" id="ARBA00022857"/>
    </source>
</evidence>
<dbReference type="SUPFAM" id="SSF51735">
    <property type="entry name" value="NAD(P)-binding Rossmann-fold domains"/>
    <property type="match status" value="1"/>
</dbReference>
<dbReference type="InterPro" id="IPR020843">
    <property type="entry name" value="ER"/>
</dbReference>
<dbReference type="InterPro" id="IPR013154">
    <property type="entry name" value="ADH-like_N"/>
</dbReference>
<accession>A0A381PQI0</accession>
<organism evidence="4">
    <name type="scientific">marine metagenome</name>
    <dbReference type="NCBI Taxonomy" id="408172"/>
    <lineage>
        <taxon>unclassified sequences</taxon>
        <taxon>metagenomes</taxon>
        <taxon>ecological metagenomes</taxon>
    </lineage>
</organism>